<dbReference type="UniPathway" id="UPA00094"/>
<dbReference type="Gene3D" id="3.40.47.10">
    <property type="match status" value="1"/>
</dbReference>
<dbReference type="GeneID" id="116206614"/>
<dbReference type="InterPro" id="IPR016039">
    <property type="entry name" value="Thiolase-like"/>
</dbReference>
<keyword evidence="7" id="KW-0472">Membrane</keyword>
<proteinExistence type="inferred from homology"/>
<reference evidence="11" key="2">
    <citation type="submission" date="2025-08" db="UniProtKB">
        <authorList>
            <consortium name="RefSeq"/>
        </authorList>
    </citation>
    <scope>IDENTIFICATION</scope>
    <source>
        <tissue evidence="11">Leaf</tissue>
    </source>
</reference>
<evidence type="ECO:0000313" key="10">
    <source>
        <dbReference type="Proteomes" id="UP000515151"/>
    </source>
</evidence>
<evidence type="ECO:0000256" key="3">
    <source>
        <dbReference type="ARBA" id="ARBA00022679"/>
    </source>
</evidence>
<feature type="transmembrane region" description="Helical" evidence="7">
    <location>
        <begin position="156"/>
        <end position="175"/>
    </location>
</feature>
<feature type="domain" description="FAE" evidence="8">
    <location>
        <begin position="55"/>
        <end position="336"/>
    </location>
</feature>
<evidence type="ECO:0000259" key="9">
    <source>
        <dbReference type="Pfam" id="PF08541"/>
    </source>
</evidence>
<evidence type="ECO:0000256" key="2">
    <source>
        <dbReference type="ARBA" id="ARBA00005531"/>
    </source>
</evidence>
<keyword evidence="3 6" id="KW-0808">Transferase</keyword>
<comment type="pathway">
    <text evidence="1 6">Lipid metabolism; fatty acid biosynthesis.</text>
</comment>
<keyword evidence="4 6" id="KW-0012">Acyltransferase</keyword>
<evidence type="ECO:0000256" key="1">
    <source>
        <dbReference type="ARBA" id="ARBA00005194"/>
    </source>
</evidence>
<evidence type="ECO:0000256" key="4">
    <source>
        <dbReference type="ARBA" id="ARBA00023315"/>
    </source>
</evidence>
<dbReference type="CDD" id="cd00831">
    <property type="entry name" value="CHS_like"/>
    <property type="match status" value="1"/>
</dbReference>
<dbReference type="Pfam" id="PF08392">
    <property type="entry name" value="FAE1_CUT1_RppA"/>
    <property type="match status" value="1"/>
</dbReference>
<accession>A0A6P8DLH9</accession>
<dbReference type="PANTHER" id="PTHR31561">
    <property type="entry name" value="3-KETOACYL-COA SYNTHASE"/>
    <property type="match status" value="1"/>
</dbReference>
<keyword evidence="10" id="KW-1185">Reference proteome</keyword>
<dbReference type="AlphaFoldDB" id="A0A6P8DLH9"/>
<dbReference type="PIRSF" id="PIRSF036417">
    <property type="entry name" value="3-ktacl-CoA_syn"/>
    <property type="match status" value="1"/>
</dbReference>
<organism evidence="10 11">
    <name type="scientific">Punica granatum</name>
    <name type="common">Pomegranate</name>
    <dbReference type="NCBI Taxonomy" id="22663"/>
    <lineage>
        <taxon>Eukaryota</taxon>
        <taxon>Viridiplantae</taxon>
        <taxon>Streptophyta</taxon>
        <taxon>Embryophyta</taxon>
        <taxon>Tracheophyta</taxon>
        <taxon>Spermatophyta</taxon>
        <taxon>Magnoliopsida</taxon>
        <taxon>eudicotyledons</taxon>
        <taxon>Gunneridae</taxon>
        <taxon>Pentapetalae</taxon>
        <taxon>rosids</taxon>
        <taxon>malvids</taxon>
        <taxon>Myrtales</taxon>
        <taxon>Lythraceae</taxon>
        <taxon>Punica</taxon>
    </lineage>
</organism>
<evidence type="ECO:0000256" key="7">
    <source>
        <dbReference type="SAM" id="Phobius"/>
    </source>
</evidence>
<evidence type="ECO:0000256" key="6">
    <source>
        <dbReference type="PIRNR" id="PIRNR036417"/>
    </source>
</evidence>
<gene>
    <name evidence="11" type="primary">LOC116206614</name>
</gene>
<dbReference type="OrthoDB" id="329835at2759"/>
<dbReference type="GO" id="GO:0006633">
    <property type="term" value="P:fatty acid biosynthetic process"/>
    <property type="evidence" value="ECO:0007669"/>
    <property type="project" value="UniProtKB-UniPathway"/>
</dbReference>
<dbReference type="EC" id="2.3.1.-" evidence="6"/>
<reference evidence="10" key="1">
    <citation type="journal article" date="2020" name="Plant Biotechnol. J.">
        <title>The pomegranate (Punica granatum L.) draft genome dissects genetic divergence between soft- and hard-seeded cultivars.</title>
        <authorList>
            <person name="Luo X."/>
            <person name="Li H."/>
            <person name="Wu Z."/>
            <person name="Yao W."/>
            <person name="Zhao P."/>
            <person name="Cao D."/>
            <person name="Yu H."/>
            <person name="Li K."/>
            <person name="Poudel K."/>
            <person name="Zhao D."/>
            <person name="Zhang F."/>
            <person name="Xia X."/>
            <person name="Chen L."/>
            <person name="Wang Q."/>
            <person name="Jing D."/>
            <person name="Cao S."/>
        </authorList>
    </citation>
    <scope>NUCLEOTIDE SEQUENCE [LARGE SCALE GENOMIC DNA]</scope>
    <source>
        <strain evidence="10">cv. Tunisia</strain>
    </source>
</reference>
<dbReference type="Pfam" id="PF08541">
    <property type="entry name" value="ACP_syn_III_C"/>
    <property type="match status" value="1"/>
</dbReference>
<dbReference type="GO" id="GO:0009922">
    <property type="term" value="F:fatty acid elongase activity"/>
    <property type="evidence" value="ECO:0007669"/>
    <property type="project" value="UniProtKB-EC"/>
</dbReference>
<comment type="catalytic activity">
    <reaction evidence="5">
        <text>a very-long-chain acyl-CoA + malonyl-CoA + H(+) = a very-long-chain 3-oxoacyl-CoA + CO2 + CoA</text>
        <dbReference type="Rhea" id="RHEA:32727"/>
        <dbReference type="ChEBI" id="CHEBI:15378"/>
        <dbReference type="ChEBI" id="CHEBI:16526"/>
        <dbReference type="ChEBI" id="CHEBI:57287"/>
        <dbReference type="ChEBI" id="CHEBI:57384"/>
        <dbReference type="ChEBI" id="CHEBI:90725"/>
        <dbReference type="ChEBI" id="CHEBI:90736"/>
        <dbReference type="EC" id="2.3.1.199"/>
    </reaction>
</comment>
<dbReference type="SUPFAM" id="SSF53901">
    <property type="entry name" value="Thiolase-like"/>
    <property type="match status" value="2"/>
</dbReference>
<evidence type="ECO:0000256" key="5">
    <source>
        <dbReference type="ARBA" id="ARBA00047375"/>
    </source>
</evidence>
<dbReference type="Proteomes" id="UP000515151">
    <property type="component" value="Chromosome 5"/>
</dbReference>
<feature type="transmembrane region" description="Helical" evidence="7">
    <location>
        <begin position="31"/>
        <end position="50"/>
    </location>
</feature>
<comment type="similarity">
    <text evidence="2 6">Belongs to the thiolase-like superfamily. Chalcone/stilbene synthases family.</text>
</comment>
<dbReference type="InterPro" id="IPR012392">
    <property type="entry name" value="3-ktacl-CoA_syn"/>
</dbReference>
<evidence type="ECO:0000313" key="11">
    <source>
        <dbReference type="RefSeq" id="XP_031395249.1"/>
    </source>
</evidence>
<evidence type="ECO:0000259" key="8">
    <source>
        <dbReference type="Pfam" id="PF08392"/>
    </source>
</evidence>
<protein>
    <recommendedName>
        <fullName evidence="6">3-ketoacyl-CoA synthase</fullName>
        <ecNumber evidence="6">2.3.1.-</ecNumber>
    </recommendedName>
</protein>
<dbReference type="RefSeq" id="XP_031395249.1">
    <property type="nucleotide sequence ID" value="XM_031539389.1"/>
</dbReference>
<keyword evidence="7" id="KW-1133">Transmembrane helix</keyword>
<sequence>MMLLDADMVLISGFLTKHVKELSTHILVSNMPYGFLTIVTLVVVFVTFFMRNGMMRRVYLVDFACYKPPESQLCTREFTVCRARTSGRFSEKTLDFMQATMDRSGLGDSTCLPEGLIREPLDICLEEALREARSVMFGAVREVLEKTGLKGSDIRILVVNCCVFCVAPSLSAMIVNEFKLRDDVMSYNLQGMGCSAGLAAVGLAKHLLQVHCNSYALVLSTENLTENVYQGDDRSMILINCLFRVGGAVVLLSNRPSSRSTAKYELLHTVHTQTASSDRSYSCIFRKEDEEGGTGISITKDLLAVANQTIKTNIAALGHLVLPLSEKFPYAVNAMVRYFQVMEVQPYNPDFTKAIDHICPHVGGKPVLDELQKSLHLSDAHMEASRMTLYKFGNTSSSSVWYELAYIEAKGRMKRGDRVWQIAFGSGFKCHSAIWRVIRMCDPEERNPWSDEINSYPVDLSGVGSFPYFFEPSKQKITG</sequence>
<dbReference type="InterPro" id="IPR013747">
    <property type="entry name" value="ACP_syn_III_C"/>
</dbReference>
<dbReference type="InterPro" id="IPR013601">
    <property type="entry name" value="FAE1_typ3_polyketide_synth"/>
</dbReference>
<feature type="domain" description="Beta-ketoacyl-[acyl-carrier-protein] synthase III C-terminal" evidence="9">
    <location>
        <begin position="353"/>
        <end position="436"/>
    </location>
</feature>
<name>A0A6P8DLH9_PUNGR</name>
<keyword evidence="7" id="KW-0812">Transmembrane</keyword>
<dbReference type="GO" id="GO:0016020">
    <property type="term" value="C:membrane"/>
    <property type="evidence" value="ECO:0007669"/>
    <property type="project" value="InterPro"/>
</dbReference>